<feature type="transmembrane region" description="Helical" evidence="2">
    <location>
        <begin position="51"/>
        <end position="70"/>
    </location>
</feature>
<dbReference type="EMBL" id="CP002344">
    <property type="protein sequence ID" value="ADU51385.1"/>
    <property type="molecule type" value="Genomic_DNA"/>
</dbReference>
<keyword evidence="2" id="KW-0472">Membrane</keyword>
<sequence>MIDVPGPSCQARPRAAGGGRMASRGPGRAVRVEEPEPGGCRRAAPGMGRTGAALVAALCFLAAILGMAGLGGGRAGAAAPEGSAAPEAPAAAAPWERITLVVRPDPGGAGMAVLFLARWRGTGAEGASPPLALPALEFAEPVPPLPQGLRWEGGRLVDEEPPAPGEARDYSYVLTADTRATRGRLQVVLPAPVEQLTVLTVDGQLVATGEGLEPAGKVAGAGLGMPGVDLLAFVAGPVAGGRYPVTLMPPGMAGAGGATAGGVDAGTSAGLGAGSGTGGDAGQGAALPAAARWALGAGALMAAATAGAMVARYVNSPARWERRRRALIEAIVELDRAHAAGEVPEAVYESERRRLVAAAVTATRRWWQVTGAAPTAAVTEPKGPEPAGADRTSPVDDAGSEVAASGTAGPARRQLPAPAGSGEADPRAGDAGSPGARSAGARDVPLPAGGTASREVTPG</sequence>
<reference evidence="3 4" key="1">
    <citation type="journal article" date="2010" name="Stand. Genomic Sci.">
        <title>Complete genome sequence of Thermaerobacter marianensis type strain (7p75a).</title>
        <authorList>
            <person name="Han C."/>
            <person name="Gu W."/>
            <person name="Zhang X."/>
            <person name="Lapidus A."/>
            <person name="Nolan M."/>
            <person name="Copeland A."/>
            <person name="Lucas S."/>
            <person name="Del Rio T.G."/>
            <person name="Tice H."/>
            <person name="Cheng J.F."/>
            <person name="Tapia R."/>
            <person name="Goodwin L."/>
            <person name="Pitluck S."/>
            <person name="Pagani I."/>
            <person name="Ivanova N."/>
            <person name="Mavromatis K."/>
            <person name="Mikhailova N."/>
            <person name="Pati A."/>
            <person name="Chen A."/>
            <person name="Palaniappan K."/>
            <person name="Land M."/>
            <person name="Hauser L."/>
            <person name="Chang Y.J."/>
            <person name="Jeffries C.D."/>
            <person name="Schneider S."/>
            <person name="Rohde M."/>
            <person name="Goker M."/>
            <person name="Pukall R."/>
            <person name="Woyke T."/>
            <person name="Bristow J."/>
            <person name="Eisen J.A."/>
            <person name="Markowitz V."/>
            <person name="Hugenholtz P."/>
            <person name="Kyrpides N.C."/>
            <person name="Klenk H.P."/>
            <person name="Detter J.C."/>
        </authorList>
    </citation>
    <scope>NUCLEOTIDE SEQUENCE [LARGE SCALE GENOMIC DNA]</scope>
    <source>
        <strain evidence="4">ATCC 700841 / DSM 12885 / JCM 10246 / 7p75a</strain>
    </source>
</reference>
<gene>
    <name evidence="3" type="ordered locus">Tmar_1272</name>
</gene>
<evidence type="ECO:0000313" key="4">
    <source>
        <dbReference type="Proteomes" id="UP000008915"/>
    </source>
</evidence>
<dbReference type="Proteomes" id="UP000008915">
    <property type="component" value="Chromosome"/>
</dbReference>
<feature type="compositionally biased region" description="Low complexity" evidence="1">
    <location>
        <begin position="11"/>
        <end position="29"/>
    </location>
</feature>
<feature type="region of interest" description="Disordered" evidence="1">
    <location>
        <begin position="1"/>
        <end position="39"/>
    </location>
</feature>
<evidence type="ECO:0000256" key="1">
    <source>
        <dbReference type="SAM" id="MobiDB-lite"/>
    </source>
</evidence>
<evidence type="ECO:0000313" key="3">
    <source>
        <dbReference type="EMBL" id="ADU51385.1"/>
    </source>
</evidence>
<keyword evidence="2" id="KW-1133">Transmembrane helix</keyword>
<protein>
    <submittedName>
        <fullName evidence="3">Uncharacterized protein</fullName>
    </submittedName>
</protein>
<organism evidence="3 4">
    <name type="scientific">Thermaerobacter marianensis (strain ATCC 700841 / DSM 12885 / JCM 10246 / 7p75a)</name>
    <dbReference type="NCBI Taxonomy" id="644966"/>
    <lineage>
        <taxon>Bacteria</taxon>
        <taxon>Bacillati</taxon>
        <taxon>Bacillota</taxon>
        <taxon>Clostridia</taxon>
        <taxon>Eubacteriales</taxon>
        <taxon>Clostridiales Family XVII. Incertae Sedis</taxon>
        <taxon>Thermaerobacter</taxon>
    </lineage>
</organism>
<feature type="transmembrane region" description="Helical" evidence="2">
    <location>
        <begin position="293"/>
        <end position="315"/>
    </location>
</feature>
<evidence type="ECO:0000256" key="2">
    <source>
        <dbReference type="SAM" id="Phobius"/>
    </source>
</evidence>
<keyword evidence="2" id="KW-0812">Transmembrane</keyword>
<feature type="compositionally biased region" description="Low complexity" evidence="1">
    <location>
        <begin position="429"/>
        <end position="443"/>
    </location>
</feature>
<dbReference type="HOGENOM" id="CLU_602587_0_0_9"/>
<dbReference type="KEGG" id="tmr:Tmar_1272"/>
<reference evidence="4" key="2">
    <citation type="journal article" date="2010" name="Stand. Genomic Sci.">
        <title>Complete genome sequence of Thermaerobacter marianensis type strain (7p75aT).</title>
        <authorList>
            <person name="Han C."/>
            <person name="Gu W."/>
            <person name="Zhang X."/>
            <person name="Lapidus A."/>
            <person name="Nolan M."/>
            <person name="Copeland A."/>
            <person name="Lucas S."/>
            <person name="Glavina Del Rio T."/>
            <person name="Tice H."/>
            <person name="Cheng J."/>
            <person name="Tapia R."/>
            <person name="Goodwin L."/>
            <person name="Pitluck S."/>
            <person name="Pagani I."/>
            <person name="Ivanova N."/>
            <person name="Mavromatis K."/>
            <person name="Mikhailova N."/>
            <person name="Pati A."/>
            <person name="Chen A."/>
            <person name="Palaniappan K."/>
            <person name="Land M."/>
            <person name="Hauser L."/>
            <person name="Chang Y."/>
            <person name="Jeffries C."/>
            <person name="Schneider S."/>
            <person name="Rohde M."/>
            <person name="Goker M."/>
            <person name="Pukall R."/>
            <person name="Woyke T."/>
            <person name="Bristow J."/>
            <person name="Eisen J."/>
            <person name="Markowitz V."/>
            <person name="Hugenholtz P."/>
            <person name="Kyrpides N."/>
            <person name="Klenk H."/>
            <person name="Detter J."/>
        </authorList>
    </citation>
    <scope>NUCLEOTIDE SEQUENCE [LARGE SCALE GENOMIC DNA]</scope>
    <source>
        <strain evidence="4">ATCC 700841 / DSM 12885 / JCM 10246 / 7p75a</strain>
    </source>
</reference>
<feature type="region of interest" description="Disordered" evidence="1">
    <location>
        <begin position="373"/>
        <end position="459"/>
    </location>
</feature>
<dbReference type="AlphaFoldDB" id="E6SLT6"/>
<dbReference type="STRING" id="644966.Tmar_1272"/>
<accession>E6SLT6</accession>
<proteinExistence type="predicted"/>
<keyword evidence="4" id="KW-1185">Reference proteome</keyword>
<name>E6SLT6_THEM7</name>